<feature type="compositionally biased region" description="Low complexity" evidence="1">
    <location>
        <begin position="455"/>
        <end position="471"/>
    </location>
</feature>
<dbReference type="CDD" id="cd10919">
    <property type="entry name" value="CE4_CDA_like"/>
    <property type="match status" value="1"/>
</dbReference>
<dbReference type="GO" id="GO:0005975">
    <property type="term" value="P:carbohydrate metabolic process"/>
    <property type="evidence" value="ECO:0007669"/>
    <property type="project" value="InterPro"/>
</dbReference>
<accession>A0AAD5DQ60</accession>
<dbReference type="InterPro" id="IPR011330">
    <property type="entry name" value="Glyco_hydro/deAcase_b/a-brl"/>
</dbReference>
<protein>
    <submittedName>
        <fullName evidence="2">Uncharacterized protein</fullName>
    </submittedName>
</protein>
<gene>
    <name evidence="2" type="ORF">COHA_004457</name>
</gene>
<keyword evidence="3" id="KW-1185">Reference proteome</keyword>
<feature type="region of interest" description="Disordered" evidence="1">
    <location>
        <begin position="418"/>
        <end position="513"/>
    </location>
</feature>
<dbReference type="Proteomes" id="UP001205105">
    <property type="component" value="Unassembled WGS sequence"/>
</dbReference>
<dbReference type="EMBL" id="JADXDR010000058">
    <property type="protein sequence ID" value="KAI7841930.1"/>
    <property type="molecule type" value="Genomic_DNA"/>
</dbReference>
<evidence type="ECO:0000313" key="2">
    <source>
        <dbReference type="EMBL" id="KAI7841930.1"/>
    </source>
</evidence>
<dbReference type="InterPro" id="IPR052740">
    <property type="entry name" value="CE4"/>
</dbReference>
<feature type="compositionally biased region" description="Low complexity" evidence="1">
    <location>
        <begin position="422"/>
        <end position="432"/>
    </location>
</feature>
<evidence type="ECO:0000256" key="1">
    <source>
        <dbReference type="SAM" id="MobiDB-lite"/>
    </source>
</evidence>
<dbReference type="AlphaFoldDB" id="A0AAD5DQ60"/>
<dbReference type="PANTHER" id="PTHR45985">
    <property type="match status" value="1"/>
</dbReference>
<dbReference type="PANTHER" id="PTHR45985:SF3">
    <property type="entry name" value="CHITIN DEACETYLASE-LIKE 4"/>
    <property type="match status" value="1"/>
</dbReference>
<name>A0AAD5DQ60_9CHLO</name>
<proteinExistence type="predicted"/>
<sequence>MALLPAPSHPSAGLVATDSYSCDPATCQPPTCRCASNAPPGDLALEQVPQFVLISHDNALDALPYELMMRVLGNKTQPNGCPVPVTWFAMRYHSNCENGQAALARGDEVAMQANRFVPDDPFTAPADPNPNYNNVDPATGKPSLEIEITMSRKWWHETCGLPLKDMVGFRAQQYYNNPAIRQTLSKAGWLYDATIPESWYPNSPTSPSANEILWPYTMDAGIPQDCGYLGPTIGKCSPDERYAGLWEVPLWTLQVGGTNYGLSDYGNTETEGIPPVDDMAQLLKDALDQRLSGGRSPLQARLPVDAPWKRISTFYEWLGAQPPADCATDDDPNCFQYVRELTEGGKALQQLIDYAATKPEVRFITYSDLIRWMQDPVPLDQFDAWQQCKVPGVKADLTAVNLTAADKAGAFYLTQGKGAGAAGSPSPAAAADDAADAEGPTSLPEAQLPEDTEGAAAPSSAASAAEPSEAAGLSEQLAPSPAPGVALAPEGSDESEEDLVAAAPAPRRSLRRP</sequence>
<evidence type="ECO:0000313" key="3">
    <source>
        <dbReference type="Proteomes" id="UP001205105"/>
    </source>
</evidence>
<reference evidence="2" key="1">
    <citation type="submission" date="2020-11" db="EMBL/GenBank/DDBJ databases">
        <title>Chlorella ohadii genome sequencing and assembly.</title>
        <authorList>
            <person name="Murik O."/>
            <person name="Treves H."/>
            <person name="Kedem I."/>
            <person name="Shotland Y."/>
            <person name="Kaplan A."/>
        </authorList>
    </citation>
    <scope>NUCLEOTIDE SEQUENCE</scope>
    <source>
        <strain evidence="2">1</strain>
    </source>
</reference>
<organism evidence="2 3">
    <name type="scientific">Chlorella ohadii</name>
    <dbReference type="NCBI Taxonomy" id="2649997"/>
    <lineage>
        <taxon>Eukaryota</taxon>
        <taxon>Viridiplantae</taxon>
        <taxon>Chlorophyta</taxon>
        <taxon>core chlorophytes</taxon>
        <taxon>Trebouxiophyceae</taxon>
        <taxon>Chlorellales</taxon>
        <taxon>Chlorellaceae</taxon>
        <taxon>Chlorella clade</taxon>
        <taxon>Chlorella</taxon>
    </lineage>
</organism>
<dbReference type="SUPFAM" id="SSF88713">
    <property type="entry name" value="Glycoside hydrolase/deacetylase"/>
    <property type="match status" value="1"/>
</dbReference>
<dbReference type="Gene3D" id="3.20.20.370">
    <property type="entry name" value="Glycoside hydrolase/deacetylase"/>
    <property type="match status" value="1"/>
</dbReference>
<comment type="caution">
    <text evidence="2">The sequence shown here is derived from an EMBL/GenBank/DDBJ whole genome shotgun (WGS) entry which is preliminary data.</text>
</comment>